<dbReference type="KEGG" id="lpav:PLANPX_0890"/>
<feature type="transmembrane region" description="Helical" evidence="1">
    <location>
        <begin position="21"/>
        <end position="46"/>
    </location>
</feature>
<dbReference type="Proteomes" id="UP000326837">
    <property type="component" value="Chromosome"/>
</dbReference>
<reference evidence="3" key="1">
    <citation type="submission" date="2019-10" db="EMBL/GenBank/DDBJ databases">
        <title>Lacipirellula parvula gen. nov., sp. nov., representing a lineage of planctomycetes widespread in freshwater anoxic habitats, and description of the family Lacipirellulaceae.</title>
        <authorList>
            <person name="Dedysh S.N."/>
            <person name="Kulichevskaya I.S."/>
            <person name="Beletsky A.V."/>
            <person name="Rakitin A.L."/>
            <person name="Mardanov A.V."/>
            <person name="Ivanova A.A."/>
            <person name="Saltykova V.X."/>
            <person name="Rijpstra W.I.C."/>
            <person name="Sinninghe Damste J.S."/>
            <person name="Ravin N.V."/>
        </authorList>
    </citation>
    <scope>NUCLEOTIDE SEQUENCE [LARGE SCALE GENOMIC DNA]</scope>
    <source>
        <strain evidence="3">PX69</strain>
    </source>
</reference>
<organism evidence="2 3">
    <name type="scientific">Lacipirellula parvula</name>
    <dbReference type="NCBI Taxonomy" id="2650471"/>
    <lineage>
        <taxon>Bacteria</taxon>
        <taxon>Pseudomonadati</taxon>
        <taxon>Planctomycetota</taxon>
        <taxon>Planctomycetia</taxon>
        <taxon>Pirellulales</taxon>
        <taxon>Lacipirellulaceae</taxon>
        <taxon>Lacipirellula</taxon>
    </lineage>
</organism>
<evidence type="ECO:0000313" key="3">
    <source>
        <dbReference type="Proteomes" id="UP000326837"/>
    </source>
</evidence>
<sequence>MRHRSSLPVSYIYGSRARRGGIVLEIIGCAVALIGGLILGSMYYGINVQEVTVKALQHAEVIAPSEAVGDPAAVSVDIHQAVGATLDGKGLPTTTAEQPKALADALALPAAERHALTLAYWKAIDECMKNELAGRNAANAKSTDLEVFDYLTLRNQGPPKQPKPATRPVKATHRSKNWALYEYLTLRQKGHQAAAEAIEKLDTRGVDGHISSYAEKALAWHKEGAELFKRAMDLLTDAPSAQLSGPFAQAWQSKATQHQMEERLLADKHQAVQSYLDHGNFSGVDGAVQ</sequence>
<evidence type="ECO:0000256" key="1">
    <source>
        <dbReference type="SAM" id="Phobius"/>
    </source>
</evidence>
<dbReference type="EMBL" id="AP021861">
    <property type="protein sequence ID" value="BBO31278.1"/>
    <property type="molecule type" value="Genomic_DNA"/>
</dbReference>
<keyword evidence="1" id="KW-0812">Transmembrane</keyword>
<gene>
    <name evidence="2" type="ORF">PLANPX_0890</name>
</gene>
<evidence type="ECO:0000313" key="2">
    <source>
        <dbReference type="EMBL" id="BBO31278.1"/>
    </source>
</evidence>
<name>A0A5K7X3T8_9BACT</name>
<keyword evidence="1" id="KW-0472">Membrane</keyword>
<keyword evidence="3" id="KW-1185">Reference proteome</keyword>
<proteinExistence type="predicted"/>
<keyword evidence="1" id="KW-1133">Transmembrane helix</keyword>
<dbReference type="RefSeq" id="WP_152097446.1">
    <property type="nucleotide sequence ID" value="NZ_AP021861.1"/>
</dbReference>
<dbReference type="AlphaFoldDB" id="A0A5K7X3T8"/>
<accession>A0A5K7X3T8</accession>
<protein>
    <submittedName>
        <fullName evidence="2">Uncharacterized protein</fullName>
    </submittedName>
</protein>